<gene>
    <name evidence="9" type="ORF">EGW08_015273</name>
</gene>
<keyword evidence="6" id="KW-0325">Glycoprotein</keyword>
<comment type="similarity">
    <text evidence="2">Belongs to the CTL (choline transporter-like) family.</text>
</comment>
<dbReference type="PANTHER" id="PTHR12385:SF14">
    <property type="entry name" value="CHOLINE TRANSPORTER-LIKE 2"/>
    <property type="match status" value="1"/>
</dbReference>
<keyword evidence="5 8" id="KW-0472">Membrane</keyword>
<dbReference type="GO" id="GO:0022857">
    <property type="term" value="F:transmembrane transporter activity"/>
    <property type="evidence" value="ECO:0007669"/>
    <property type="project" value="InterPro"/>
</dbReference>
<feature type="compositionally biased region" description="Acidic residues" evidence="7">
    <location>
        <begin position="1"/>
        <end position="10"/>
    </location>
</feature>
<protein>
    <submittedName>
        <fullName evidence="9">Uncharacterized protein</fullName>
    </submittedName>
</protein>
<evidence type="ECO:0000256" key="7">
    <source>
        <dbReference type="SAM" id="MobiDB-lite"/>
    </source>
</evidence>
<evidence type="ECO:0000256" key="5">
    <source>
        <dbReference type="ARBA" id="ARBA00023136"/>
    </source>
</evidence>
<keyword evidence="4 8" id="KW-1133">Transmembrane helix</keyword>
<comment type="subcellular location">
    <subcellularLocation>
        <location evidence="1">Membrane</location>
        <topology evidence="1">Multi-pass membrane protein</topology>
    </subcellularLocation>
</comment>
<feature type="region of interest" description="Disordered" evidence="7">
    <location>
        <begin position="1"/>
        <end position="51"/>
    </location>
</feature>
<dbReference type="InterPro" id="IPR007603">
    <property type="entry name" value="Choline_transptr-like"/>
</dbReference>
<accession>A0A433T5W1</accession>
<evidence type="ECO:0000313" key="10">
    <source>
        <dbReference type="Proteomes" id="UP000271974"/>
    </source>
</evidence>
<keyword evidence="3 8" id="KW-0812">Transmembrane</keyword>
<feature type="non-terminal residue" evidence="9">
    <location>
        <position position="125"/>
    </location>
</feature>
<proteinExistence type="inferred from homology"/>
<organism evidence="9 10">
    <name type="scientific">Elysia chlorotica</name>
    <name type="common">Eastern emerald elysia</name>
    <name type="synonym">Sea slug</name>
    <dbReference type="NCBI Taxonomy" id="188477"/>
    <lineage>
        <taxon>Eukaryota</taxon>
        <taxon>Metazoa</taxon>
        <taxon>Spiralia</taxon>
        <taxon>Lophotrochozoa</taxon>
        <taxon>Mollusca</taxon>
        <taxon>Gastropoda</taxon>
        <taxon>Heterobranchia</taxon>
        <taxon>Euthyneura</taxon>
        <taxon>Panpulmonata</taxon>
        <taxon>Sacoglossa</taxon>
        <taxon>Placobranchoidea</taxon>
        <taxon>Plakobranchidae</taxon>
        <taxon>Elysia</taxon>
    </lineage>
</organism>
<evidence type="ECO:0000256" key="2">
    <source>
        <dbReference type="ARBA" id="ARBA00007168"/>
    </source>
</evidence>
<dbReference type="EMBL" id="RQTK01000621">
    <property type="protein sequence ID" value="RUS76953.1"/>
    <property type="molecule type" value="Genomic_DNA"/>
</dbReference>
<evidence type="ECO:0000256" key="3">
    <source>
        <dbReference type="ARBA" id="ARBA00022692"/>
    </source>
</evidence>
<name>A0A433T5W1_ELYCH</name>
<evidence type="ECO:0000313" key="9">
    <source>
        <dbReference type="EMBL" id="RUS76953.1"/>
    </source>
</evidence>
<keyword evidence="10" id="KW-1185">Reference proteome</keyword>
<dbReference type="STRING" id="188477.A0A433T5W1"/>
<evidence type="ECO:0000256" key="1">
    <source>
        <dbReference type="ARBA" id="ARBA00004141"/>
    </source>
</evidence>
<feature type="transmembrane region" description="Helical" evidence="8">
    <location>
        <begin position="80"/>
        <end position="102"/>
    </location>
</feature>
<sequence>MSRREDEDEFVALQDVGGDTPMLEKHTNLLQGSPERRSATPLGDDDTDSIDGRVLREYGEPLDYDPTFKGPIHNRSCTDVICCFLFVICLLGMGIVSIIGYVHGDPSRLVNPTDSHGDICGLGAH</sequence>
<evidence type="ECO:0000256" key="4">
    <source>
        <dbReference type="ARBA" id="ARBA00022989"/>
    </source>
</evidence>
<reference evidence="9 10" key="1">
    <citation type="submission" date="2019-01" db="EMBL/GenBank/DDBJ databases">
        <title>A draft genome assembly of the solar-powered sea slug Elysia chlorotica.</title>
        <authorList>
            <person name="Cai H."/>
            <person name="Li Q."/>
            <person name="Fang X."/>
            <person name="Li J."/>
            <person name="Curtis N.E."/>
            <person name="Altenburger A."/>
            <person name="Shibata T."/>
            <person name="Feng M."/>
            <person name="Maeda T."/>
            <person name="Schwartz J.A."/>
            <person name="Shigenobu S."/>
            <person name="Lundholm N."/>
            <person name="Nishiyama T."/>
            <person name="Yang H."/>
            <person name="Hasebe M."/>
            <person name="Li S."/>
            <person name="Pierce S.K."/>
            <person name="Wang J."/>
        </authorList>
    </citation>
    <scope>NUCLEOTIDE SEQUENCE [LARGE SCALE GENOMIC DNA]</scope>
    <source>
        <strain evidence="9">EC2010</strain>
        <tissue evidence="9">Whole organism of an adult</tissue>
    </source>
</reference>
<evidence type="ECO:0000256" key="6">
    <source>
        <dbReference type="ARBA" id="ARBA00023180"/>
    </source>
</evidence>
<dbReference type="AlphaFoldDB" id="A0A433T5W1"/>
<dbReference type="OrthoDB" id="6158634at2759"/>
<comment type="caution">
    <text evidence="9">The sequence shown here is derived from an EMBL/GenBank/DDBJ whole genome shotgun (WGS) entry which is preliminary data.</text>
</comment>
<evidence type="ECO:0000256" key="8">
    <source>
        <dbReference type="SAM" id="Phobius"/>
    </source>
</evidence>
<dbReference type="PANTHER" id="PTHR12385">
    <property type="entry name" value="CHOLINE TRANSPORTER-LIKE (SLC FAMILY 44)"/>
    <property type="match status" value="1"/>
</dbReference>
<dbReference type="GO" id="GO:0016020">
    <property type="term" value="C:membrane"/>
    <property type="evidence" value="ECO:0007669"/>
    <property type="project" value="UniProtKB-SubCell"/>
</dbReference>
<dbReference type="Proteomes" id="UP000271974">
    <property type="component" value="Unassembled WGS sequence"/>
</dbReference>